<gene>
    <name evidence="8" type="ORF">C4561_05760</name>
</gene>
<dbReference type="GO" id="GO:0042352">
    <property type="term" value="P:GDP-L-fucose salvage"/>
    <property type="evidence" value="ECO:0007669"/>
    <property type="project" value="TreeGrafter"/>
</dbReference>
<dbReference type="PANTHER" id="PTHR32463">
    <property type="entry name" value="L-FUCOSE KINASE"/>
    <property type="match status" value="1"/>
</dbReference>
<evidence type="ECO:0000256" key="5">
    <source>
        <dbReference type="ARBA" id="ARBA00038121"/>
    </source>
</evidence>
<dbReference type="InterPro" id="IPR020568">
    <property type="entry name" value="Ribosomal_Su5_D2-typ_SF"/>
</dbReference>
<dbReference type="SUPFAM" id="SSF55060">
    <property type="entry name" value="GHMP Kinase, C-terminal domain"/>
    <property type="match status" value="1"/>
</dbReference>
<dbReference type="Proteomes" id="UP000265540">
    <property type="component" value="Unassembled WGS sequence"/>
</dbReference>
<dbReference type="Pfam" id="PF00288">
    <property type="entry name" value="GHMP_kinases_N"/>
    <property type="match status" value="1"/>
</dbReference>
<evidence type="ECO:0000259" key="7">
    <source>
        <dbReference type="Pfam" id="PF08544"/>
    </source>
</evidence>
<dbReference type="PIRSF" id="PIRSF036406">
    <property type="entry name" value="Hept_kin"/>
    <property type="match status" value="1"/>
</dbReference>
<reference evidence="8 9" key="1">
    <citation type="journal article" date="2017" name="ISME J.">
        <title>Energy and carbon metabolisms in a deep terrestrial subsurface fluid microbial community.</title>
        <authorList>
            <person name="Momper L."/>
            <person name="Jungbluth S.P."/>
            <person name="Lee M.D."/>
            <person name="Amend J.P."/>
        </authorList>
    </citation>
    <scope>NUCLEOTIDE SEQUENCE [LARGE SCALE GENOMIC DNA]</scope>
    <source>
        <strain evidence="8">SURF_46</strain>
    </source>
</reference>
<feature type="domain" description="GHMP kinase N-terminal" evidence="6">
    <location>
        <begin position="76"/>
        <end position="155"/>
    </location>
</feature>
<name>A0A3A4ZA38_UNCKA</name>
<protein>
    <submittedName>
        <fullName evidence="8">GHMP kinase</fullName>
    </submittedName>
</protein>
<keyword evidence="4" id="KW-0067">ATP-binding</keyword>
<accession>A0A3A4ZA38</accession>
<organism evidence="8 9">
    <name type="scientific">candidate division WWE3 bacterium</name>
    <dbReference type="NCBI Taxonomy" id="2053526"/>
    <lineage>
        <taxon>Bacteria</taxon>
        <taxon>Katanobacteria</taxon>
    </lineage>
</organism>
<proteinExistence type="inferred from homology"/>
<evidence type="ECO:0000259" key="6">
    <source>
        <dbReference type="Pfam" id="PF00288"/>
    </source>
</evidence>
<dbReference type="Gene3D" id="3.30.230.120">
    <property type="match status" value="1"/>
</dbReference>
<evidence type="ECO:0000256" key="2">
    <source>
        <dbReference type="ARBA" id="ARBA00022741"/>
    </source>
</evidence>
<evidence type="ECO:0000313" key="9">
    <source>
        <dbReference type="Proteomes" id="UP000265540"/>
    </source>
</evidence>
<dbReference type="InterPro" id="IPR036554">
    <property type="entry name" value="GHMP_kinase_C_sf"/>
</dbReference>
<keyword evidence="3 8" id="KW-0418">Kinase</keyword>
<dbReference type="PRINTS" id="PR00960">
    <property type="entry name" value="LMBPPROTEIN"/>
</dbReference>
<dbReference type="Pfam" id="PF08544">
    <property type="entry name" value="GHMP_kinases_C"/>
    <property type="match status" value="1"/>
</dbReference>
<keyword evidence="1" id="KW-0808">Transferase</keyword>
<dbReference type="InterPro" id="IPR013750">
    <property type="entry name" value="GHMP_kinase_C_dom"/>
</dbReference>
<keyword evidence="2" id="KW-0547">Nucleotide-binding</keyword>
<dbReference type="InterPro" id="IPR006204">
    <property type="entry name" value="GHMP_kinase_N_dom"/>
</dbReference>
<dbReference type="EMBL" id="QZJF01000025">
    <property type="protein sequence ID" value="RJR26219.1"/>
    <property type="molecule type" value="Genomic_DNA"/>
</dbReference>
<dbReference type="InterPro" id="IPR052203">
    <property type="entry name" value="GHMP_Kinase-Related"/>
</dbReference>
<comment type="similarity">
    <text evidence="5">Belongs to the GHMP kinase family.</text>
</comment>
<dbReference type="InterPro" id="IPR001174">
    <property type="entry name" value="HddA/FKP"/>
</dbReference>
<sequence>MIISKTPLRISFVGGGSDLPSYYQKEYGAVVSTAINKYIYITVNPKFDDKIRASYSVTEMVDTADELKHELIRESLKEMQIKRGIEITSISDIPSKGTGLGSSSSYTVGLLNALKAYKGEIASANYLADTACSIEINRCGKKIGKQDQYAAAYGGINYIKFNPDGSVDVEPVVVTGKKLREIEKNLLMIYTGISRSSNDILIKQSKNVEASPEKRSVMKKMVELADDLRFTLEKKSIEHFGNILDENWELKKRLSDNITNELIDKMYVRAKKHGAYGGKLLGAGGGGFLLLLAPASRHEELRKAFREYKFVNVNFEPAGSRIIFIQE</sequence>
<evidence type="ECO:0000256" key="1">
    <source>
        <dbReference type="ARBA" id="ARBA00022679"/>
    </source>
</evidence>
<dbReference type="PANTHER" id="PTHR32463:SF0">
    <property type="entry name" value="L-FUCOSE KINASE"/>
    <property type="match status" value="1"/>
</dbReference>
<evidence type="ECO:0000313" key="8">
    <source>
        <dbReference type="EMBL" id="RJR26219.1"/>
    </source>
</evidence>
<dbReference type="InterPro" id="IPR014606">
    <property type="entry name" value="Heptose_7-P_kinase"/>
</dbReference>
<dbReference type="AlphaFoldDB" id="A0A3A4ZA38"/>
<feature type="domain" description="GHMP kinase C-terminal" evidence="7">
    <location>
        <begin position="232"/>
        <end position="307"/>
    </location>
</feature>
<evidence type="ECO:0000256" key="4">
    <source>
        <dbReference type="ARBA" id="ARBA00022840"/>
    </source>
</evidence>
<dbReference type="SUPFAM" id="SSF54211">
    <property type="entry name" value="Ribosomal protein S5 domain 2-like"/>
    <property type="match status" value="1"/>
</dbReference>
<dbReference type="GO" id="GO:0050201">
    <property type="term" value="F:fucokinase activity"/>
    <property type="evidence" value="ECO:0007669"/>
    <property type="project" value="TreeGrafter"/>
</dbReference>
<comment type="caution">
    <text evidence="8">The sequence shown here is derived from an EMBL/GenBank/DDBJ whole genome shotgun (WGS) entry which is preliminary data.</text>
</comment>
<dbReference type="GO" id="GO:0005524">
    <property type="term" value="F:ATP binding"/>
    <property type="evidence" value="ECO:0007669"/>
    <property type="project" value="UniProtKB-KW"/>
</dbReference>
<evidence type="ECO:0000256" key="3">
    <source>
        <dbReference type="ARBA" id="ARBA00022777"/>
    </source>
</evidence>